<evidence type="ECO:0000256" key="2">
    <source>
        <dbReference type="ARBA" id="ARBA00004861"/>
    </source>
</evidence>
<comment type="caution">
    <text evidence="14">The sequence shown here is derived from an EMBL/GenBank/DDBJ whole genome shotgun (WGS) entry which is preliminary data.</text>
</comment>
<feature type="binding site" evidence="9 11">
    <location>
        <position position="230"/>
    </location>
    <ligand>
        <name>substrate</name>
    </ligand>
</feature>
<dbReference type="CDD" id="cd04725">
    <property type="entry name" value="OMP_decarboxylase_like"/>
    <property type="match status" value="1"/>
</dbReference>
<dbReference type="HAMAP" id="MF_01200_B">
    <property type="entry name" value="OMPdecase_type1_B"/>
    <property type="match status" value="1"/>
</dbReference>
<evidence type="ECO:0000313" key="14">
    <source>
        <dbReference type="EMBL" id="OKB64706.1"/>
    </source>
</evidence>
<evidence type="ECO:0000256" key="7">
    <source>
        <dbReference type="ARBA" id="ARBA00049157"/>
    </source>
</evidence>
<dbReference type="Proteomes" id="UP000185770">
    <property type="component" value="Unassembled WGS sequence"/>
</dbReference>
<sequence length="251" mass="26704">MSILQKVEEMKSENNANNNDLKSSPIVVALDYADKNAALAFADRIDPQDCRLKVGKEMFTLFGPQLVRDLHGRGFDVFLDLKFHDIPNTTAHAVAAAAELGVWMVNVHASGGARMMTAAKEALASYGADAPLLIAVTVLTSMEAEDLRGIGIEVSPAEHAERLARLTRDCGLDGVVCSAHEAQRLKAACGQAFQLVTPGIRPEGSAAGDQRRIMTPVQAQAAGVDYMVIGRPITQSADPAATLRAIRASLA</sequence>
<dbReference type="SUPFAM" id="SSF51366">
    <property type="entry name" value="Ribulose-phoshate binding barrel"/>
    <property type="match status" value="1"/>
</dbReference>
<dbReference type="PANTHER" id="PTHR32119:SF2">
    <property type="entry name" value="OROTIDINE 5'-PHOSPHATE DECARBOXYLASE"/>
    <property type="match status" value="1"/>
</dbReference>
<accession>A0A1Q4NUZ8</accession>
<dbReference type="Pfam" id="PF00215">
    <property type="entry name" value="OMPdecase"/>
    <property type="match status" value="1"/>
</dbReference>
<dbReference type="SMART" id="SM00934">
    <property type="entry name" value="OMPdecase"/>
    <property type="match status" value="1"/>
</dbReference>
<keyword evidence="4 9" id="KW-0210">Decarboxylase</keyword>
<comment type="catalytic activity">
    <reaction evidence="7 9 12">
        <text>orotidine 5'-phosphate + H(+) = UMP + CO2</text>
        <dbReference type="Rhea" id="RHEA:11596"/>
        <dbReference type="ChEBI" id="CHEBI:15378"/>
        <dbReference type="ChEBI" id="CHEBI:16526"/>
        <dbReference type="ChEBI" id="CHEBI:57538"/>
        <dbReference type="ChEBI" id="CHEBI:57865"/>
        <dbReference type="EC" id="4.1.1.23"/>
    </reaction>
</comment>
<evidence type="ECO:0000256" key="12">
    <source>
        <dbReference type="RuleBase" id="RU000512"/>
    </source>
</evidence>
<dbReference type="OrthoDB" id="9806203at2"/>
<comment type="pathway">
    <text evidence="2 9 12">Pyrimidine metabolism; UMP biosynthesis via de novo pathway; UMP from orotate: step 2/2.</text>
</comment>
<dbReference type="GO" id="GO:0044205">
    <property type="term" value="P:'de novo' UMP biosynthetic process"/>
    <property type="evidence" value="ECO:0007669"/>
    <property type="project" value="UniProtKB-UniRule"/>
</dbReference>
<dbReference type="InterPro" id="IPR047596">
    <property type="entry name" value="OMPdecase_bac"/>
</dbReference>
<dbReference type="EC" id="4.1.1.23" evidence="9"/>
<feature type="binding site" evidence="9 11">
    <location>
        <position position="31"/>
    </location>
    <ligand>
        <name>substrate</name>
    </ligand>
</feature>
<dbReference type="InterPro" id="IPR014732">
    <property type="entry name" value="OMPdecase"/>
</dbReference>
<evidence type="ECO:0000256" key="9">
    <source>
        <dbReference type="HAMAP-Rule" id="MF_01200"/>
    </source>
</evidence>
<feature type="active site" description="For OMPdecase activity" evidence="10">
    <location>
        <position position="85"/>
    </location>
</feature>
<dbReference type="AlphaFoldDB" id="A0A1Q4NUZ8"/>
<evidence type="ECO:0000256" key="4">
    <source>
        <dbReference type="ARBA" id="ARBA00022793"/>
    </source>
</evidence>
<keyword evidence="6 9" id="KW-0456">Lyase</keyword>
<evidence type="ECO:0000256" key="1">
    <source>
        <dbReference type="ARBA" id="ARBA00002356"/>
    </source>
</evidence>
<evidence type="ECO:0000256" key="6">
    <source>
        <dbReference type="ARBA" id="ARBA00023239"/>
    </source>
</evidence>
<dbReference type="UniPathway" id="UPA00070">
    <property type="reaction ID" value="UER00120"/>
</dbReference>
<feature type="binding site" evidence="9 11">
    <location>
        <position position="201"/>
    </location>
    <ligand>
        <name>substrate</name>
    </ligand>
</feature>
<dbReference type="NCBIfam" id="NF001273">
    <property type="entry name" value="PRK00230.1"/>
    <property type="match status" value="1"/>
</dbReference>
<feature type="binding site" evidence="9 11">
    <location>
        <position position="231"/>
    </location>
    <ligand>
        <name>substrate</name>
    </ligand>
</feature>
<dbReference type="PANTHER" id="PTHR32119">
    <property type="entry name" value="OROTIDINE 5'-PHOSPHATE DECARBOXYLASE"/>
    <property type="match status" value="1"/>
</dbReference>
<dbReference type="GO" id="GO:0006207">
    <property type="term" value="P:'de novo' pyrimidine nucleobase biosynthetic process"/>
    <property type="evidence" value="ECO:0007669"/>
    <property type="project" value="InterPro"/>
</dbReference>
<dbReference type="Gene3D" id="3.20.20.70">
    <property type="entry name" value="Aldolase class I"/>
    <property type="match status" value="1"/>
</dbReference>
<evidence type="ECO:0000313" key="15">
    <source>
        <dbReference type="Proteomes" id="UP000185770"/>
    </source>
</evidence>
<dbReference type="PROSITE" id="PS00156">
    <property type="entry name" value="OMPDECASE"/>
    <property type="match status" value="1"/>
</dbReference>
<evidence type="ECO:0000256" key="11">
    <source>
        <dbReference type="PIRSR" id="PIRSR614732-2"/>
    </source>
</evidence>
<evidence type="ECO:0000256" key="8">
    <source>
        <dbReference type="ARBA" id="ARBA00061012"/>
    </source>
</evidence>
<feature type="binding site" evidence="9 11">
    <location>
        <position position="140"/>
    </location>
    <ligand>
        <name>substrate</name>
    </ligand>
</feature>
<feature type="binding site" evidence="9 11">
    <location>
        <position position="210"/>
    </location>
    <ligand>
        <name>substrate</name>
    </ligand>
</feature>
<evidence type="ECO:0000259" key="13">
    <source>
        <dbReference type="SMART" id="SM00934"/>
    </source>
</evidence>
<evidence type="ECO:0000256" key="3">
    <source>
        <dbReference type="ARBA" id="ARBA00011738"/>
    </source>
</evidence>
<comment type="subunit">
    <text evidence="3 9">Homodimer.</text>
</comment>
<feature type="binding site" evidence="9">
    <location>
        <begin position="80"/>
        <end position="89"/>
    </location>
    <ligand>
        <name>substrate</name>
    </ligand>
</feature>
<keyword evidence="5 9" id="KW-0665">Pyrimidine biosynthesis</keyword>
<proteinExistence type="inferred from homology"/>
<gene>
    <name evidence="9" type="primary">pyrF</name>
    <name evidence="14" type="ORF">BHU62_21050</name>
</gene>
<dbReference type="EMBL" id="MJAO01000029">
    <property type="protein sequence ID" value="OKB64706.1"/>
    <property type="molecule type" value="Genomic_DNA"/>
</dbReference>
<comment type="similarity">
    <text evidence="8 9">Belongs to the OMP decarboxylase family. Type 1 subfamily.</text>
</comment>
<feature type="active site" description="For OMPdecase activity" evidence="10">
    <location>
        <position position="82"/>
    </location>
</feature>
<dbReference type="GO" id="GO:0005829">
    <property type="term" value="C:cytosol"/>
    <property type="evidence" value="ECO:0007669"/>
    <property type="project" value="TreeGrafter"/>
</dbReference>
<dbReference type="InterPro" id="IPR018089">
    <property type="entry name" value="OMPdecase_AS"/>
</dbReference>
<name>A0A1Q4NUZ8_SERMA</name>
<dbReference type="FunFam" id="3.20.20.70:FF:000015">
    <property type="entry name" value="Orotidine 5'-phosphate decarboxylase"/>
    <property type="match status" value="1"/>
</dbReference>
<feature type="binding site" evidence="9 11">
    <location>
        <position position="53"/>
    </location>
    <ligand>
        <name>substrate</name>
    </ligand>
</feature>
<feature type="active site" description="For OMPdecase activity" evidence="10">
    <location>
        <position position="80"/>
    </location>
</feature>
<feature type="domain" description="Orotidine 5'-phosphate decarboxylase" evidence="13">
    <location>
        <begin position="25"/>
        <end position="246"/>
    </location>
</feature>
<reference evidence="14 15" key="1">
    <citation type="submission" date="2016-09" db="EMBL/GenBank/DDBJ databases">
        <title>Serratia marcescens MSU-97 and epiphytic antimycotic-producing bacteria.</title>
        <authorList>
            <person name="Matilla M.A."/>
        </authorList>
    </citation>
    <scope>NUCLEOTIDE SEQUENCE [LARGE SCALE GENOMIC DNA]</scope>
    <source>
        <strain evidence="14 15">MSU-97</strain>
    </source>
</reference>
<evidence type="ECO:0000256" key="10">
    <source>
        <dbReference type="PIRSR" id="PIRSR614732-1"/>
    </source>
</evidence>
<dbReference type="InterPro" id="IPR013785">
    <property type="entry name" value="Aldolase_TIM"/>
</dbReference>
<comment type="function">
    <text evidence="1 9">Catalyzes the decarboxylation of orotidine 5'-monophosphate (OMP) to uridine 5'-monophosphate (UMP).</text>
</comment>
<evidence type="ECO:0000256" key="5">
    <source>
        <dbReference type="ARBA" id="ARBA00022975"/>
    </source>
</evidence>
<dbReference type="NCBIfam" id="TIGR01740">
    <property type="entry name" value="pyrF"/>
    <property type="match status" value="1"/>
</dbReference>
<dbReference type="InterPro" id="IPR011060">
    <property type="entry name" value="RibuloseP-bd_barrel"/>
</dbReference>
<organism evidence="14 15">
    <name type="scientific">Serratia marcescens</name>
    <dbReference type="NCBI Taxonomy" id="615"/>
    <lineage>
        <taxon>Bacteria</taxon>
        <taxon>Pseudomonadati</taxon>
        <taxon>Pseudomonadota</taxon>
        <taxon>Gammaproteobacteria</taxon>
        <taxon>Enterobacterales</taxon>
        <taxon>Yersiniaceae</taxon>
        <taxon>Serratia</taxon>
    </lineage>
</organism>
<dbReference type="InterPro" id="IPR001754">
    <property type="entry name" value="OMPdeCOase_dom"/>
</dbReference>
<dbReference type="GO" id="GO:0004590">
    <property type="term" value="F:orotidine-5'-phosphate decarboxylase activity"/>
    <property type="evidence" value="ECO:0007669"/>
    <property type="project" value="UniProtKB-UniRule"/>
</dbReference>
<feature type="active site" description="Proton donor" evidence="9">
    <location>
        <position position="82"/>
    </location>
</feature>
<protein>
    <recommendedName>
        <fullName evidence="9">Orotidine 5'-phosphate decarboxylase</fullName>
        <ecNumber evidence="9">4.1.1.23</ecNumber>
    </recommendedName>
    <alternativeName>
        <fullName evidence="9">OMP decarboxylase</fullName>
        <shortName evidence="9">OMPDCase</shortName>
        <shortName evidence="9">OMPdecase</shortName>
    </alternativeName>
</protein>